<feature type="region of interest" description="Disordered" evidence="1">
    <location>
        <begin position="182"/>
        <end position="213"/>
    </location>
</feature>
<organism evidence="2 3">
    <name type="scientific">Rhizoctonia solani</name>
    <dbReference type="NCBI Taxonomy" id="456999"/>
    <lineage>
        <taxon>Eukaryota</taxon>
        <taxon>Fungi</taxon>
        <taxon>Dikarya</taxon>
        <taxon>Basidiomycota</taxon>
        <taxon>Agaricomycotina</taxon>
        <taxon>Agaricomycetes</taxon>
        <taxon>Cantharellales</taxon>
        <taxon>Ceratobasidiaceae</taxon>
        <taxon>Rhizoctonia</taxon>
    </lineage>
</organism>
<feature type="region of interest" description="Disordered" evidence="1">
    <location>
        <begin position="1166"/>
        <end position="1215"/>
    </location>
</feature>
<gene>
    <name evidence="2" type="ORF">RSOLAG22IIIB_11674</name>
</gene>
<sequence length="1215" mass="136351">MPQVAYDSTFPSGPTPLLLIDTEYTASGKFKYACKFCRGPDGRPLRINKRKWSRHASSAAHSSSQSLNASKRFQAIQCTPHDDSAELEEDISDAYSSSVQHGLGDPILSSSSMRQLDRETTPATDLDFDQPFSESELGDTIHTPEIPLESGYEHWRTAYDSEDSCDDDDDDFDEMFASYLTPGSAQLGDTPSIMGNTSRANRSQRPPLAASDSEPWYPWPSQLMFLADILFTANRLEFSRKQAKAILAFARATGGKDVPTLSGLASTRKRMLEVTGNPTTRYESDTGHIFYVNEDISNPITRENMCFYAHDTGKRVTQVWNATKILKDVSDDLLTPTIRHHNKLYYVNELVRCSNHWFIPLRWVMVGETKAMHADGYMVEESELGLRVIDVTRQRVPVSSFELSYPELQESNAFKIQFAPNSAIHSEKMPHPLRHSAGSRPVYAIPIMVFIDDVSGNLSTQWNKHNSAYMSNGTLPREELNSEYHVRYVTTSPHASPLELMRGVRESIEKSRITPTIAYDCLNHEEVVIRPYLLFIPADNPMQAELCSGCGLSSNRFCRTCNVGGTQEFKRSIEGYPTLFKTGKIRDRLETIETIKKQLGAATKVGGTDQVKKLASGSGIKDQVAQPHIETLLALGKKLNKERNGYSRDKIEGILASELKKIEESTSHMSPLLTMEGVDIHLDTPTEILHTVLLGVVKYFWAQTAYVIDRNKQLDLLSVRLDSLDHSGLNVPSILGEYMVHYRGALIGKHFKTIAQVMPFVLYDNIVEDELRNVWVLLSRLVVQLWVTDIHNMKDYRTNLKALIDDFLIAAAQCSPSIISTKPKFHFLVHISDYICRFGPAVLFSTERFESFNAVFRAASIFSNRRAPSLDIAVTMAHKDRIKHVCSGGFWKNGSHWVHSNKFIQDFLMKNTQFGALVGLVSSDKQAPGTVVLRSEKTRGSCSWADVCKTFPNATHIESAPKDISGEYRVAVSGVSSSGDIIKNGNNVAFGRQFGLIRAVYAYRPNGTGPSEDQFYCSVQLYLLLPEKDPQIDTPMLVLSNNIMHIELKARTHFIAMGTNLNTQGKCLPEELVWVREERELTTRVRKLIKHADDKQFLLNINSLHNSQILERLLPTNLSTRRIYKVDRNEVLKSAVHKMGGVHAEKVAINAAKRKAKSTFAQALTEVKGTTSSSEGVGTIEQTPNQDVPRSSVKRKAHEQSDVEIDPSTQLRRQR</sequence>
<keyword evidence="3" id="KW-1185">Reference proteome</keyword>
<feature type="compositionally biased region" description="Polar residues" evidence="1">
    <location>
        <begin position="1168"/>
        <end position="1189"/>
    </location>
</feature>
<evidence type="ECO:0000313" key="3">
    <source>
        <dbReference type="Proteomes" id="UP000044841"/>
    </source>
</evidence>
<proteinExistence type="predicted"/>
<evidence type="ECO:0000313" key="2">
    <source>
        <dbReference type="EMBL" id="CUA75357.1"/>
    </source>
</evidence>
<dbReference type="Proteomes" id="UP000044841">
    <property type="component" value="Unassembled WGS sequence"/>
</dbReference>
<dbReference type="PANTHER" id="PTHR31912">
    <property type="entry name" value="IP13529P"/>
    <property type="match status" value="1"/>
</dbReference>
<dbReference type="PANTHER" id="PTHR31912:SF34">
    <property type="entry name" value="NOTOCHORD-RELATED PROTEIN"/>
    <property type="match status" value="1"/>
</dbReference>
<feature type="compositionally biased region" description="Polar residues" evidence="1">
    <location>
        <begin position="182"/>
        <end position="204"/>
    </location>
</feature>
<accession>A0A0K6G9R3</accession>
<feature type="region of interest" description="Disordered" evidence="1">
    <location>
        <begin position="118"/>
        <end position="147"/>
    </location>
</feature>
<protein>
    <submittedName>
        <fullName evidence="2">Putative membrane protein ycf78</fullName>
    </submittedName>
</protein>
<reference evidence="2 3" key="1">
    <citation type="submission" date="2015-07" db="EMBL/GenBank/DDBJ databases">
        <authorList>
            <person name="Noorani M."/>
        </authorList>
    </citation>
    <scope>NUCLEOTIDE SEQUENCE [LARGE SCALE GENOMIC DNA]</scope>
    <source>
        <strain evidence="2">BBA 69670</strain>
    </source>
</reference>
<evidence type="ECO:0000256" key="1">
    <source>
        <dbReference type="SAM" id="MobiDB-lite"/>
    </source>
</evidence>
<dbReference type="EMBL" id="CYGV01001535">
    <property type="protein sequence ID" value="CUA75357.1"/>
    <property type="molecule type" value="Genomic_DNA"/>
</dbReference>
<dbReference type="AlphaFoldDB" id="A0A0K6G9R3"/>
<name>A0A0K6G9R3_9AGAM</name>